<dbReference type="InterPro" id="IPR036265">
    <property type="entry name" value="HIT-like_sf"/>
</dbReference>
<organism evidence="3 4">
    <name type="scientific">Actinopolymorpha rutila</name>
    <dbReference type="NCBI Taxonomy" id="446787"/>
    <lineage>
        <taxon>Bacteria</taxon>
        <taxon>Bacillati</taxon>
        <taxon>Actinomycetota</taxon>
        <taxon>Actinomycetes</taxon>
        <taxon>Propionibacteriales</taxon>
        <taxon>Actinopolymorphaceae</taxon>
        <taxon>Actinopolymorpha</taxon>
    </lineage>
</organism>
<comment type="caution">
    <text evidence="3">The sequence shown here is derived from an EMBL/GenBank/DDBJ whole genome shotgun (WGS) entry which is preliminary data.</text>
</comment>
<dbReference type="Gene3D" id="3.30.428.10">
    <property type="entry name" value="HIT-like"/>
    <property type="match status" value="1"/>
</dbReference>
<dbReference type="EMBL" id="JACBZH010000001">
    <property type="protein sequence ID" value="NYH87898.1"/>
    <property type="molecule type" value="Genomic_DNA"/>
</dbReference>
<proteinExistence type="predicted"/>
<dbReference type="SUPFAM" id="SSF54197">
    <property type="entry name" value="HIT-like"/>
    <property type="match status" value="1"/>
</dbReference>
<reference evidence="3 4" key="1">
    <citation type="submission" date="2020-07" db="EMBL/GenBank/DDBJ databases">
        <title>Sequencing the genomes of 1000 actinobacteria strains.</title>
        <authorList>
            <person name="Klenk H.-P."/>
        </authorList>
    </citation>
    <scope>NUCLEOTIDE SEQUENCE [LARGE SCALE GENOMIC DNA]</scope>
    <source>
        <strain evidence="3 4">DSM 18448</strain>
    </source>
</reference>
<dbReference type="Pfam" id="PF01230">
    <property type="entry name" value="HIT"/>
    <property type="match status" value="1"/>
</dbReference>
<gene>
    <name evidence="3" type="ORF">F4554_000536</name>
</gene>
<dbReference type="GO" id="GO:0003824">
    <property type="term" value="F:catalytic activity"/>
    <property type="evidence" value="ECO:0007669"/>
    <property type="project" value="InterPro"/>
</dbReference>
<evidence type="ECO:0000313" key="3">
    <source>
        <dbReference type="EMBL" id="NYH87898.1"/>
    </source>
</evidence>
<dbReference type="InterPro" id="IPR019808">
    <property type="entry name" value="Histidine_triad_CS"/>
</dbReference>
<feature type="short sequence motif" description="Histidine triad motif" evidence="1">
    <location>
        <begin position="33"/>
        <end position="37"/>
    </location>
</feature>
<dbReference type="InterPro" id="IPR011146">
    <property type="entry name" value="HIT-like"/>
</dbReference>
<evidence type="ECO:0000256" key="1">
    <source>
        <dbReference type="PROSITE-ProRule" id="PRU00464"/>
    </source>
</evidence>
<keyword evidence="4" id="KW-1185">Reference proteome</keyword>
<evidence type="ECO:0000259" key="2">
    <source>
        <dbReference type="PROSITE" id="PS51084"/>
    </source>
</evidence>
<feature type="domain" description="HIT" evidence="2">
    <location>
        <begin position="1"/>
        <end position="48"/>
    </location>
</feature>
<dbReference type="PROSITE" id="PS00892">
    <property type="entry name" value="HIT_1"/>
    <property type="match status" value="1"/>
</dbReference>
<dbReference type="RefSeq" id="WP_202889115.1">
    <property type="nucleotide sequence ID" value="NZ_BAAARR010000015.1"/>
</dbReference>
<name>A0A852Z8C3_9ACTN</name>
<evidence type="ECO:0000313" key="4">
    <source>
        <dbReference type="Proteomes" id="UP000579605"/>
    </source>
</evidence>
<dbReference type="PROSITE" id="PS51084">
    <property type="entry name" value="HIT_2"/>
    <property type="match status" value="1"/>
</dbReference>
<dbReference type="AlphaFoldDB" id="A0A852Z8C3"/>
<dbReference type="Proteomes" id="UP000579605">
    <property type="component" value="Unassembled WGS sequence"/>
</dbReference>
<protein>
    <submittedName>
        <fullName evidence="3">Histidine triad (HIT) family protein</fullName>
    </submittedName>
</protein>
<sequence length="76" mass="7927">MKRVGRAMESALGAGGVVVLNASGPESGQSVPHLHFHVVPCWSDDEATFWPADRSAHKVAGPVHERLADALASPSA</sequence>
<accession>A0A852Z8C3</accession>